<dbReference type="EMBL" id="CP034669">
    <property type="protein sequence ID" value="QAT85977.1"/>
    <property type="molecule type" value="Genomic_DNA"/>
</dbReference>
<dbReference type="PANTHER" id="PTHR46832">
    <property type="entry name" value="5'-METHYLTHIOADENOSINE/S-ADENOSYLHOMOCYSTEINE NUCLEOSIDASE"/>
    <property type="match status" value="1"/>
</dbReference>
<name>A0A410RVR9_CORCK</name>
<dbReference type="SUPFAM" id="SSF53167">
    <property type="entry name" value="Purine and uridine phosphorylases"/>
    <property type="match status" value="1"/>
</dbReference>
<evidence type="ECO:0000259" key="1">
    <source>
        <dbReference type="Pfam" id="PF01048"/>
    </source>
</evidence>
<gene>
    <name evidence="2" type="ORF">EJ065_4426</name>
</gene>
<dbReference type="AlphaFoldDB" id="A0A410RVR9"/>
<sequence>MINILIADDSTEKVARIKSLISEILTDDEARVLHASTVSEAVSFLRTESFDLLVVDLNIPIRKQEAPRPDGGLKIIQSLQQRRDLHLPTHVLGLTAYTELLLENAQTFESDLWHVVKYSPDTTEWMDQIGRKLIHIAESKSKSSSVFETDLAIVTALHSIELENVLKLDAGWRTRSVEGDATIYHEGVFQRGSRQLKVVAAAAVEMGMPATTALSMKIISTFRPKYIAMTGICAGVKGQFGDILIADHSWDYGSGKSKSTTGGPSIFLPAPSQIQIDPLLKSKINYFLMDQSTLRTIQSRWTGPYPPSNLAAKMGPIASGAAVLENKPIIADILSHNRKVIGVEMETYGLFSAARICREPRPVALSIKSICDFGDSEKDDRYQDYAAFTSAQFLYEFALAQL</sequence>
<accession>A0A410RVR9</accession>
<dbReference type="SUPFAM" id="SSF52172">
    <property type="entry name" value="CheY-like"/>
    <property type="match status" value="1"/>
</dbReference>
<dbReference type="Proteomes" id="UP000288758">
    <property type="component" value="Chromosome"/>
</dbReference>
<dbReference type="InterPro" id="IPR011006">
    <property type="entry name" value="CheY-like_superfamily"/>
</dbReference>
<evidence type="ECO:0000313" key="2">
    <source>
        <dbReference type="EMBL" id="QAT85977.1"/>
    </source>
</evidence>
<dbReference type="Gene3D" id="3.40.50.1580">
    <property type="entry name" value="Nucleoside phosphorylase domain"/>
    <property type="match status" value="1"/>
</dbReference>
<reference evidence="2 3" key="1">
    <citation type="submission" date="2018-12" db="EMBL/GenBank/DDBJ databases">
        <title>Complete Genome Sequence of the Corallopyronin A producing Myxobacterium Corallococcus coralloides B035.</title>
        <authorList>
            <person name="Bouhired S.M."/>
            <person name="Rupp O."/>
            <person name="Blom J."/>
            <person name="Schaeberle T.F."/>
            <person name="Kehraus S."/>
            <person name="Schiefer A."/>
            <person name="Pfarr K."/>
            <person name="Goesmann A."/>
            <person name="Hoerauf A."/>
            <person name="Koenig G.M."/>
        </authorList>
    </citation>
    <scope>NUCLEOTIDE SEQUENCE [LARGE SCALE GENOMIC DNA]</scope>
    <source>
        <strain evidence="2 3">B035</strain>
    </source>
</reference>
<organism evidence="2 3">
    <name type="scientific">Corallococcus coralloides</name>
    <name type="common">Myxococcus coralloides</name>
    <dbReference type="NCBI Taxonomy" id="184914"/>
    <lineage>
        <taxon>Bacteria</taxon>
        <taxon>Pseudomonadati</taxon>
        <taxon>Myxococcota</taxon>
        <taxon>Myxococcia</taxon>
        <taxon>Myxococcales</taxon>
        <taxon>Cystobacterineae</taxon>
        <taxon>Myxococcaceae</taxon>
        <taxon>Corallococcus</taxon>
    </lineage>
</organism>
<dbReference type="PANTHER" id="PTHR46832:SF1">
    <property type="entry name" value="5'-METHYLTHIOADENOSINE_S-ADENOSYLHOMOCYSTEINE NUCLEOSIDASE"/>
    <property type="match status" value="1"/>
</dbReference>
<dbReference type="GO" id="GO:0009116">
    <property type="term" value="P:nucleoside metabolic process"/>
    <property type="evidence" value="ECO:0007669"/>
    <property type="project" value="InterPro"/>
</dbReference>
<proteinExistence type="predicted"/>
<dbReference type="RefSeq" id="WP_128797652.1">
    <property type="nucleotide sequence ID" value="NZ_CP034669.1"/>
</dbReference>
<dbReference type="GO" id="GO:0008930">
    <property type="term" value="F:methylthioadenosine nucleosidase activity"/>
    <property type="evidence" value="ECO:0007669"/>
    <property type="project" value="TreeGrafter"/>
</dbReference>
<protein>
    <recommendedName>
        <fullName evidence="1">Nucleoside phosphorylase domain-containing protein</fullName>
    </recommendedName>
</protein>
<dbReference type="InterPro" id="IPR000845">
    <property type="entry name" value="Nucleoside_phosphorylase_d"/>
</dbReference>
<feature type="domain" description="Nucleoside phosphorylase" evidence="1">
    <location>
        <begin position="151"/>
        <end position="380"/>
    </location>
</feature>
<dbReference type="GO" id="GO:0008782">
    <property type="term" value="F:adenosylhomocysteine nucleosidase activity"/>
    <property type="evidence" value="ECO:0007669"/>
    <property type="project" value="TreeGrafter"/>
</dbReference>
<dbReference type="Gene3D" id="3.40.50.2300">
    <property type="match status" value="1"/>
</dbReference>
<dbReference type="GO" id="GO:0019284">
    <property type="term" value="P:L-methionine salvage from S-adenosylmethionine"/>
    <property type="evidence" value="ECO:0007669"/>
    <property type="project" value="TreeGrafter"/>
</dbReference>
<dbReference type="GO" id="GO:0005829">
    <property type="term" value="C:cytosol"/>
    <property type="evidence" value="ECO:0007669"/>
    <property type="project" value="TreeGrafter"/>
</dbReference>
<dbReference type="Pfam" id="PF01048">
    <property type="entry name" value="PNP_UDP_1"/>
    <property type="match status" value="1"/>
</dbReference>
<dbReference type="InterPro" id="IPR035994">
    <property type="entry name" value="Nucleoside_phosphorylase_sf"/>
</dbReference>
<evidence type="ECO:0000313" key="3">
    <source>
        <dbReference type="Proteomes" id="UP000288758"/>
    </source>
</evidence>